<sequence length="2324" mass="266024">MISDTIKYEPSFFSTFQLKDRYSDPYSNLFSNTAYDINSSILKISSYYDTAKVFFVSEKMGSLYYRPSIGIPFNKFDKYNTDNQIKNYFKEKSIGLDGENTLESGRLIPKIFIPQSLDRIFGGNYIDLQVNGFVNLDFGGRFQRIENPSIPIRQQKNGGFNYDQQINLSIDGKVGEKLKITANFDNNNTFDFQNNLKLEYTGYDEDIIKKIEVGNVSMPVRNSLLRGAQSLFGLKTQLQFGRLSLTGILSRQQGKSESIKVENGFQGREFEIIASDYDENRHFFLGHYFRDNYEKWLKSLPLVSSGVNVNRVEVYVLNRTNNSESLRNFIGLTDLAEGTKILASGNPFIGSGISGPNDNSSNSLFQNLIDNNSIRNVNLVNDVLTNQFVLSKTTDFEKVTSARKLDNDEYVVNNSLGYISLLRRLQNDEVLAVSYEYTFNGNVYKVGELSEDYQNKSDDEIIILKLLRPSNINTEIFTWDLMMKNIYNLNVTQIENENFDLKIYYRDDAIGFNNPSINEGILTRDKPLIRLLGLDKLNYNNDPQYDGNFDFVEGFTIDSKKGNIIFPVLEPFGSTLNSYFLESNEINLSEKYVFEELYSTTKSDAEKILSKNKFFIIGNVSSGSGSEINLPGLDISENSVVVMAGNIQLKEGSDYTVNYNLGSVRILNPAILTSGQEITISFEKADLFNFQTKWLSGARAEYSFDKSTNIGFTVFHLNERPGGITRFSVGNEPIKNTKYGFDFNINKESELITKIINTIPLLGTREKSNINFSSEFAQLIPGTSNVINGEGTTYIDDFENSVTPLSLGSSPLSWKLGSTPETNDNRFDLSNSTVTNLGYAYKRAKISWYRIDNIFYLNGGINKPSNISLEDLQNNYVKSISPQDIFRQQDRQLINTNLPIFDIAYFPSERGQYNYNSNLLQSGLLNNPKSNFGAITKSISNDTDFDKTNIQYLEFWLMDPFIDGENGKILDGIFNRNNTTGGKLIFNLGNVSEDIMKDNIHAFENGLSFDYSNNGITENEWGRVTSKQYLTKFFENSSSSRRNQDVGFDGLKNEDEINYFKTNFIDNLNLTSEAKLNIELDVSADNFKYYLGDEFNQSNKKIIERYKNYNGMEGNTPLSSNSSYAAQGSPYPENEDLNEDNTLSDLESYYEYEMDLSPNELDIGKNNIVDKVIDKSGSATWYQFRIPIRNPDRIQGSISDFKTIRFIRTYLTDWEEPVVLRLAKFQLVGSQWRKYKESLFESGLNEVPESSESDFDISVVNVEDNSIGSDIKSPYVVPPGIKRDIDNTTIIQRRTNEQSLQLCFNDLSDGDARAVFKESNFDLINYGRIRMFIHAEANNSEILTDNEVHAFLRFGSDYEHNYYEIELPLKITRPSLLNQNNINIERLVWPEENEINLDIQELLSLKSERNRLNIDVTTPFSKSSSNGNYTLKIVGRPNMSTVLNFMLGVRNPLSIDRGDKSACVWFNELRLTDFDKTKGWAANANLNLKLSDFATVSSSARYTSVGFGSIQQRISERAREERLQYDASANINLDKFLPSKSGIKLPLYVAISKSKITPKYDPLDKDIPLEASINSFDTKKERRAYKNMTEENIESKSISLNNIRKERIKKDSRSDFWDLENLSTSFAYNERKSSNVTTQSIEYKEHRANISYNFSPKNISIEPFKNVDWLNSKIFSLIKDINFNPVPSNITIRGDMNRRFNKIQYRNSNLTIEGVDPIFEKYFSFNRSYSLRWNIFKSMNIDINAINNSIIDEPEGELDSKEKLDSVFYNIKTFGRTKNYNQNVQINYKIPINKIPLTNWISSNAKYSARYLWSAGSFQQADTLGNIVENSRNYSLSTKMDISKFYDKLPFLKKYNKTYKSKDSINSLLESKVFDGIMKFIMSLRSLNFTYNVNERTSMAGIIDDPNIFGLNLDSKSPGWNFIMGSQDSNIRNIAAGNNWLVKNDYLNTPFIQSRNNNFQFRGTLQPLSSLRIQLDAKRIISENYQEIFRYNSSKKSYVSLTPTRGGNFSLSFLSIKTAFIKDDEFNNSSVFQNFVENRNIIRNKLNSVNSTGEYGLNSQDVLIPAFISAYSGKDANNFSLNPFPKIPIPNWRIDFSGLNKIKALSEIFSSISISHSYQSMYSVGNFVNSLIYSDNLDFNNSIMDYPLASEITENGLIPFYIINQVRIIERFAPLIGISVRTKNNLNARIDYKRDRNIMLNLSNSQISELQNSDISIDFGYSKDKLKLPFRYRGNIIILDNDIQFKLNFVVRKTKTIQRKIDGENVVTNGNYNFQLRPNINYVVNNRISLIMYYDKIINKPLVSNSFPRYSSSFGVRLRMGLSQ</sequence>
<dbReference type="EMBL" id="UINC01000577">
    <property type="protein sequence ID" value="SUZ57761.1"/>
    <property type="molecule type" value="Genomic_DNA"/>
</dbReference>
<feature type="region of interest" description="Disordered" evidence="1">
    <location>
        <begin position="1114"/>
        <end position="1140"/>
    </location>
</feature>
<gene>
    <name evidence="3" type="ORF">METZ01_LOCUS10615</name>
</gene>
<feature type="domain" description="Gliding motility protein SprA N-terminal" evidence="2">
    <location>
        <begin position="1065"/>
        <end position="1572"/>
    </location>
</feature>
<feature type="compositionally biased region" description="Polar residues" evidence="1">
    <location>
        <begin position="1116"/>
        <end position="1126"/>
    </location>
</feature>
<evidence type="ECO:0000313" key="3">
    <source>
        <dbReference type="EMBL" id="SUZ57761.1"/>
    </source>
</evidence>
<protein>
    <recommendedName>
        <fullName evidence="2">Gliding motility protein SprA N-terminal domain-containing protein</fullName>
    </recommendedName>
</protein>
<organism evidence="3">
    <name type="scientific">marine metagenome</name>
    <dbReference type="NCBI Taxonomy" id="408172"/>
    <lineage>
        <taxon>unclassified sequences</taxon>
        <taxon>metagenomes</taxon>
        <taxon>ecological metagenomes</taxon>
    </lineage>
</organism>
<dbReference type="Pfam" id="PF14349">
    <property type="entry name" value="SprA_N"/>
    <property type="match status" value="2"/>
</dbReference>
<dbReference type="InterPro" id="IPR025684">
    <property type="entry name" value="SprA_N_dom"/>
</dbReference>
<dbReference type="InterPro" id="IPR026377">
    <property type="entry name" value="Cell_surface_SprA"/>
</dbReference>
<name>A0A381NT23_9ZZZZ</name>
<accession>A0A381NT23</accession>
<reference evidence="3" key="1">
    <citation type="submission" date="2018-05" db="EMBL/GenBank/DDBJ databases">
        <authorList>
            <person name="Lanie J.A."/>
            <person name="Ng W.-L."/>
            <person name="Kazmierczak K.M."/>
            <person name="Andrzejewski T.M."/>
            <person name="Davidsen T.M."/>
            <person name="Wayne K.J."/>
            <person name="Tettelin H."/>
            <person name="Glass J.I."/>
            <person name="Rusch D."/>
            <person name="Podicherti R."/>
            <person name="Tsui H.-C.T."/>
            <person name="Winkler M.E."/>
        </authorList>
    </citation>
    <scope>NUCLEOTIDE SEQUENCE</scope>
</reference>
<feature type="domain" description="Gliding motility protein SprA N-terminal" evidence="2">
    <location>
        <begin position="75"/>
        <end position="324"/>
    </location>
</feature>
<dbReference type="NCBIfam" id="TIGR04189">
    <property type="entry name" value="surface_SprA"/>
    <property type="match status" value="1"/>
</dbReference>
<proteinExistence type="predicted"/>
<evidence type="ECO:0000259" key="2">
    <source>
        <dbReference type="Pfam" id="PF14349"/>
    </source>
</evidence>
<evidence type="ECO:0000256" key="1">
    <source>
        <dbReference type="SAM" id="MobiDB-lite"/>
    </source>
</evidence>